<dbReference type="AlphaFoldDB" id="A0A0L0DUQ3"/>
<organism evidence="1 2">
    <name type="scientific">Thecamonas trahens ATCC 50062</name>
    <dbReference type="NCBI Taxonomy" id="461836"/>
    <lineage>
        <taxon>Eukaryota</taxon>
        <taxon>Apusozoa</taxon>
        <taxon>Apusomonadida</taxon>
        <taxon>Apusomonadidae</taxon>
        <taxon>Thecamonas</taxon>
    </lineage>
</organism>
<dbReference type="EMBL" id="GL349497">
    <property type="protein sequence ID" value="KNC55223.1"/>
    <property type="molecule type" value="Genomic_DNA"/>
</dbReference>
<evidence type="ECO:0000313" key="1">
    <source>
        <dbReference type="EMBL" id="KNC55223.1"/>
    </source>
</evidence>
<keyword evidence="2" id="KW-1185">Reference proteome</keyword>
<reference evidence="1 2" key="1">
    <citation type="submission" date="2010-05" db="EMBL/GenBank/DDBJ databases">
        <title>The Genome Sequence of Thecamonas trahens ATCC 50062.</title>
        <authorList>
            <consortium name="The Broad Institute Genome Sequencing Platform"/>
            <person name="Russ C."/>
            <person name="Cuomo C."/>
            <person name="Shea T."/>
            <person name="Young S.K."/>
            <person name="Zeng Q."/>
            <person name="Koehrsen M."/>
            <person name="Haas B."/>
            <person name="Borodovsky M."/>
            <person name="Guigo R."/>
            <person name="Alvarado L."/>
            <person name="Berlin A."/>
            <person name="Bochicchio J."/>
            <person name="Borenstein D."/>
            <person name="Chapman S."/>
            <person name="Chen Z."/>
            <person name="Freedman E."/>
            <person name="Gellesch M."/>
            <person name="Goldberg J."/>
            <person name="Griggs A."/>
            <person name="Gujja S."/>
            <person name="Heilman E."/>
            <person name="Heiman D."/>
            <person name="Hepburn T."/>
            <person name="Howarth C."/>
            <person name="Jen D."/>
            <person name="Larson L."/>
            <person name="Mehta T."/>
            <person name="Park D."/>
            <person name="Pearson M."/>
            <person name="Roberts A."/>
            <person name="Saif S."/>
            <person name="Shenoy N."/>
            <person name="Sisk P."/>
            <person name="Stolte C."/>
            <person name="Sykes S."/>
            <person name="Thomson T."/>
            <person name="Walk T."/>
            <person name="White J."/>
            <person name="Yandava C."/>
            <person name="Burger G."/>
            <person name="Gray M.W."/>
            <person name="Holland P.W.H."/>
            <person name="King N."/>
            <person name="Lang F.B.F."/>
            <person name="Roger A.J."/>
            <person name="Ruiz-Trillo I."/>
            <person name="Lander E."/>
            <person name="Nusbaum C."/>
        </authorList>
    </citation>
    <scope>NUCLEOTIDE SEQUENCE [LARGE SCALE GENOMIC DNA]</scope>
    <source>
        <strain evidence="1 2">ATCC 50062</strain>
    </source>
</reference>
<sequence>MMLLLIRPSSYPAGMASRLWHRLQSRPSIAWKSSLPASASCSCGPLSSPSCLSFCLLAVPWPESDDHPPCARLQERESRLLMLAYPPDLSPHFASPLWQQRRATMGP</sequence>
<dbReference type="RefSeq" id="XP_013753153.1">
    <property type="nucleotide sequence ID" value="XM_013897699.1"/>
</dbReference>
<evidence type="ECO:0000313" key="2">
    <source>
        <dbReference type="Proteomes" id="UP000054408"/>
    </source>
</evidence>
<gene>
    <name evidence="1" type="ORF">AMSG_10851</name>
</gene>
<name>A0A0L0DUQ3_THETB</name>
<protein>
    <submittedName>
        <fullName evidence="1">Uncharacterized protein</fullName>
    </submittedName>
</protein>
<dbReference type="Proteomes" id="UP000054408">
    <property type="component" value="Unassembled WGS sequence"/>
</dbReference>
<dbReference type="GeneID" id="25568969"/>
<proteinExistence type="predicted"/>
<accession>A0A0L0DUQ3</accession>